<reference evidence="1" key="1">
    <citation type="submission" date="2020-01" db="EMBL/GenBank/DDBJ databases">
        <authorList>
            <person name="Mishra B."/>
        </authorList>
    </citation>
    <scope>NUCLEOTIDE SEQUENCE [LARGE SCALE GENOMIC DNA]</scope>
</reference>
<gene>
    <name evidence="1" type="ORF">MERR_LOCUS15530</name>
</gene>
<name>A0A6D2IDY1_9BRAS</name>
<dbReference type="AlphaFoldDB" id="A0A6D2IDY1"/>
<keyword evidence="2" id="KW-1185">Reference proteome</keyword>
<organism evidence="1 2">
    <name type="scientific">Microthlaspi erraticum</name>
    <dbReference type="NCBI Taxonomy" id="1685480"/>
    <lineage>
        <taxon>Eukaryota</taxon>
        <taxon>Viridiplantae</taxon>
        <taxon>Streptophyta</taxon>
        <taxon>Embryophyta</taxon>
        <taxon>Tracheophyta</taxon>
        <taxon>Spermatophyta</taxon>
        <taxon>Magnoliopsida</taxon>
        <taxon>eudicotyledons</taxon>
        <taxon>Gunneridae</taxon>
        <taxon>Pentapetalae</taxon>
        <taxon>rosids</taxon>
        <taxon>malvids</taxon>
        <taxon>Brassicales</taxon>
        <taxon>Brassicaceae</taxon>
        <taxon>Coluteocarpeae</taxon>
        <taxon>Microthlaspi</taxon>
    </lineage>
</organism>
<accession>A0A6D2IDY1</accession>
<proteinExistence type="predicted"/>
<dbReference type="Proteomes" id="UP000467841">
    <property type="component" value="Unassembled WGS sequence"/>
</dbReference>
<dbReference type="EMBL" id="CACVBM020001066">
    <property type="protein sequence ID" value="CAA7028295.1"/>
    <property type="molecule type" value="Genomic_DNA"/>
</dbReference>
<comment type="caution">
    <text evidence="1">The sequence shown here is derived from an EMBL/GenBank/DDBJ whole genome shotgun (WGS) entry which is preliminary data.</text>
</comment>
<evidence type="ECO:0000313" key="1">
    <source>
        <dbReference type="EMBL" id="CAA7028295.1"/>
    </source>
</evidence>
<protein>
    <submittedName>
        <fullName evidence="1">Uncharacterized protein</fullName>
    </submittedName>
</protein>
<sequence length="85" mass="9440">MYVSMRKIITLEKYEQCKQAVPPELSVKPSDVEVAYGCIKAALKFAPPKTLRVVSSLASLCHVQLPFKLEPAAICTIGKKKDDIY</sequence>
<evidence type="ECO:0000313" key="2">
    <source>
        <dbReference type="Proteomes" id="UP000467841"/>
    </source>
</evidence>